<organism evidence="3 4">
    <name type="scientific">Nocardiopsis metallicus</name>
    <dbReference type="NCBI Taxonomy" id="179819"/>
    <lineage>
        <taxon>Bacteria</taxon>
        <taxon>Bacillati</taxon>
        <taxon>Actinomycetota</taxon>
        <taxon>Actinomycetes</taxon>
        <taxon>Streptosporangiales</taxon>
        <taxon>Nocardiopsidaceae</taxon>
        <taxon>Nocardiopsis</taxon>
    </lineage>
</organism>
<comment type="caution">
    <text evidence="3">The sequence shown here is derived from an EMBL/GenBank/DDBJ whole genome shotgun (WGS) entry which is preliminary data.</text>
</comment>
<dbReference type="PANTHER" id="PTHR30204:SF97">
    <property type="entry name" value="MERR FAMILY REGULATORY PROTEIN"/>
    <property type="match status" value="1"/>
</dbReference>
<dbReference type="Pfam" id="PF13411">
    <property type="entry name" value="MerR_1"/>
    <property type="match status" value="1"/>
</dbReference>
<proteinExistence type="predicted"/>
<feature type="domain" description="HTH merR-type" evidence="2">
    <location>
        <begin position="12"/>
        <end position="82"/>
    </location>
</feature>
<dbReference type="PANTHER" id="PTHR30204">
    <property type="entry name" value="REDOX-CYCLING DRUG-SENSING TRANSCRIPTIONAL ACTIVATOR SOXR"/>
    <property type="match status" value="1"/>
</dbReference>
<dbReference type="GO" id="GO:0003700">
    <property type="term" value="F:DNA-binding transcription factor activity"/>
    <property type="evidence" value="ECO:0007669"/>
    <property type="project" value="InterPro"/>
</dbReference>
<dbReference type="PROSITE" id="PS00552">
    <property type="entry name" value="HTH_MERR_1"/>
    <property type="match status" value="1"/>
</dbReference>
<dbReference type="GO" id="GO:0003677">
    <property type="term" value="F:DNA binding"/>
    <property type="evidence" value="ECO:0007669"/>
    <property type="project" value="UniProtKB-KW"/>
</dbReference>
<name>A0A840WBP7_9ACTN</name>
<evidence type="ECO:0000256" key="1">
    <source>
        <dbReference type="ARBA" id="ARBA00023125"/>
    </source>
</evidence>
<dbReference type="EMBL" id="JACHDO010000001">
    <property type="protein sequence ID" value="MBB5490451.1"/>
    <property type="molecule type" value="Genomic_DNA"/>
</dbReference>
<evidence type="ECO:0000259" key="2">
    <source>
        <dbReference type="PROSITE" id="PS50937"/>
    </source>
</evidence>
<dbReference type="InterPro" id="IPR009061">
    <property type="entry name" value="DNA-bd_dom_put_sf"/>
</dbReference>
<dbReference type="InterPro" id="IPR011256">
    <property type="entry name" value="Reg_factor_effector_dom_sf"/>
</dbReference>
<keyword evidence="1 3" id="KW-0238">DNA-binding</keyword>
<dbReference type="AlphaFoldDB" id="A0A840WBP7"/>
<dbReference type="InterPro" id="IPR000551">
    <property type="entry name" value="MerR-type_HTH_dom"/>
</dbReference>
<dbReference type="Gene3D" id="3.20.80.10">
    <property type="entry name" value="Regulatory factor, effector binding domain"/>
    <property type="match status" value="1"/>
</dbReference>
<evidence type="ECO:0000313" key="3">
    <source>
        <dbReference type="EMBL" id="MBB5490451.1"/>
    </source>
</evidence>
<dbReference type="Gene3D" id="1.10.1660.10">
    <property type="match status" value="1"/>
</dbReference>
<keyword evidence="4" id="KW-1185">Reference proteome</keyword>
<dbReference type="SMART" id="SM00422">
    <property type="entry name" value="HTH_MERR"/>
    <property type="match status" value="1"/>
</dbReference>
<evidence type="ECO:0000313" key="4">
    <source>
        <dbReference type="Proteomes" id="UP000579647"/>
    </source>
</evidence>
<protein>
    <submittedName>
        <fullName evidence="3">DNA-binding transcriptional MerR regulator</fullName>
    </submittedName>
</protein>
<reference evidence="3 4" key="1">
    <citation type="submission" date="2020-08" db="EMBL/GenBank/DDBJ databases">
        <title>Sequencing the genomes of 1000 actinobacteria strains.</title>
        <authorList>
            <person name="Klenk H.-P."/>
        </authorList>
    </citation>
    <scope>NUCLEOTIDE SEQUENCE [LARGE SCALE GENOMIC DNA]</scope>
    <source>
        <strain evidence="3 4">DSM 44598</strain>
    </source>
</reference>
<dbReference type="PROSITE" id="PS50937">
    <property type="entry name" value="HTH_MERR_2"/>
    <property type="match status" value="1"/>
</dbReference>
<accession>A0A840WBP7</accession>
<dbReference type="Proteomes" id="UP000579647">
    <property type="component" value="Unassembled WGS sequence"/>
</dbReference>
<dbReference type="SUPFAM" id="SSF46955">
    <property type="entry name" value="Putative DNA-binding domain"/>
    <property type="match status" value="1"/>
</dbReference>
<gene>
    <name evidence="3" type="ORF">HNR07_001588</name>
</gene>
<sequence length="300" mass="32850">MSESSEQSEQVELTRGEFARRSGLSPKALRLYERSGLLVPHRVEAANGYRFYLPGQVGVAVRVRELRRMDMPLSMVAEVVAASPQEAVGLVRAWWRVRQEVERSRQAMLERVCDLVGEHSPQSVTGAVPGSGSPKVSGAGEGVGATWLETVPAVRVACARARVGLQDLVETYLGLAERVRRVVVGQGARVGEQTWVIYHGTPSPDGAALIEVAVPYEGVAWPERGVSLRWEGAGVWLVAAVARRDCFYPRIMGAYAAVERGLVERGLRSVDGFREVYVRPWESVGEGETFAWVVRPVVQG</sequence>
<dbReference type="RefSeq" id="WP_184363823.1">
    <property type="nucleotide sequence ID" value="NZ_BAAAKM010000017.1"/>
</dbReference>
<dbReference type="InterPro" id="IPR047057">
    <property type="entry name" value="MerR_fam"/>
</dbReference>